<evidence type="ECO:0000259" key="3">
    <source>
        <dbReference type="Pfam" id="PF22594"/>
    </source>
</evidence>
<dbReference type="InterPro" id="IPR054696">
    <property type="entry name" value="GTP-eEF1A_C"/>
</dbReference>
<feature type="domain" description="GTP-eEF1A C-terminal" evidence="3">
    <location>
        <begin position="2"/>
        <end position="40"/>
    </location>
</feature>
<organism evidence="4 5">
    <name type="scientific">Rhizopus delemar (strain RA 99-880 / ATCC MYA-4621 / FGSC 9543 / NRRL 43880)</name>
    <name type="common">Mucormycosis agent</name>
    <name type="synonym">Rhizopus arrhizus var. delemar</name>
    <dbReference type="NCBI Taxonomy" id="246409"/>
    <lineage>
        <taxon>Eukaryota</taxon>
        <taxon>Fungi</taxon>
        <taxon>Fungi incertae sedis</taxon>
        <taxon>Mucoromycota</taxon>
        <taxon>Mucoromycotina</taxon>
        <taxon>Mucoromycetes</taxon>
        <taxon>Mucorales</taxon>
        <taxon>Mucorineae</taxon>
        <taxon>Rhizopodaceae</taxon>
        <taxon>Rhizopus</taxon>
    </lineage>
</organism>
<keyword evidence="2" id="KW-0342">GTP-binding</keyword>
<dbReference type="InterPro" id="IPR009001">
    <property type="entry name" value="Transl_elong_EF1A/Init_IF2_C"/>
</dbReference>
<accession>I1C6W2</accession>
<dbReference type="AlphaFoldDB" id="I1C6W2"/>
<dbReference type="SUPFAM" id="SSF50465">
    <property type="entry name" value="EF-Tu/eEF-1alpha/eIF2-gamma C-terminal domain"/>
    <property type="match status" value="1"/>
</dbReference>
<dbReference type="Proteomes" id="UP000009138">
    <property type="component" value="Unassembled WGS sequence"/>
</dbReference>
<evidence type="ECO:0000256" key="2">
    <source>
        <dbReference type="ARBA" id="ARBA00023134"/>
    </source>
</evidence>
<dbReference type="EMBL" id="CH476737">
    <property type="protein sequence ID" value="EIE84192.1"/>
    <property type="molecule type" value="Genomic_DNA"/>
</dbReference>
<dbReference type="Gene3D" id="2.40.30.10">
    <property type="entry name" value="Translation factors"/>
    <property type="match status" value="1"/>
</dbReference>
<protein>
    <recommendedName>
        <fullName evidence="3">GTP-eEF1A C-terminal domain-containing protein</fullName>
    </recommendedName>
</protein>
<dbReference type="VEuPathDB" id="FungiDB:RO3G_08902"/>
<dbReference type="GeneID" id="93615868"/>
<evidence type="ECO:0000313" key="5">
    <source>
        <dbReference type="Proteomes" id="UP000009138"/>
    </source>
</evidence>
<keyword evidence="5" id="KW-1185">Reference proteome</keyword>
<sequence>MAIARTVASESMCVEPSVNLPQLSRFILRDKGRTIAIEKITKILDLKTLEVEAFYVFEIFIREFL</sequence>
<dbReference type="Pfam" id="PF22594">
    <property type="entry name" value="GTP-eEF1A_C"/>
    <property type="match status" value="1"/>
</dbReference>
<evidence type="ECO:0000256" key="1">
    <source>
        <dbReference type="ARBA" id="ARBA00022741"/>
    </source>
</evidence>
<dbReference type="RefSeq" id="XP_067519588.1">
    <property type="nucleotide sequence ID" value="XM_067663487.1"/>
</dbReference>
<keyword evidence="1" id="KW-0547">Nucleotide-binding</keyword>
<reference evidence="4 5" key="1">
    <citation type="journal article" date="2009" name="PLoS Genet.">
        <title>Genomic analysis of the basal lineage fungus Rhizopus oryzae reveals a whole-genome duplication.</title>
        <authorList>
            <person name="Ma L.-J."/>
            <person name="Ibrahim A.S."/>
            <person name="Skory C."/>
            <person name="Grabherr M.G."/>
            <person name="Burger G."/>
            <person name="Butler M."/>
            <person name="Elias M."/>
            <person name="Idnurm A."/>
            <person name="Lang B.F."/>
            <person name="Sone T."/>
            <person name="Abe A."/>
            <person name="Calvo S.E."/>
            <person name="Corrochano L.M."/>
            <person name="Engels R."/>
            <person name="Fu J."/>
            <person name="Hansberg W."/>
            <person name="Kim J.-M."/>
            <person name="Kodira C.D."/>
            <person name="Koehrsen M.J."/>
            <person name="Liu B."/>
            <person name="Miranda-Saavedra D."/>
            <person name="O'Leary S."/>
            <person name="Ortiz-Castellanos L."/>
            <person name="Poulter R."/>
            <person name="Rodriguez-Romero J."/>
            <person name="Ruiz-Herrera J."/>
            <person name="Shen Y.-Q."/>
            <person name="Zeng Q."/>
            <person name="Galagan J."/>
            <person name="Birren B.W."/>
            <person name="Cuomo C.A."/>
            <person name="Wickes B.L."/>
        </authorList>
    </citation>
    <scope>NUCLEOTIDE SEQUENCE [LARGE SCALE GENOMIC DNA]</scope>
    <source>
        <strain evidence="5">RA 99-880 / ATCC MYA-4621 / FGSC 9543 / NRRL 43880</strain>
    </source>
</reference>
<name>I1C6W2_RHIO9</name>
<proteinExistence type="predicted"/>
<dbReference type="InParanoid" id="I1C6W2"/>
<gene>
    <name evidence="4" type="ORF">RO3G_08902</name>
</gene>
<dbReference type="GO" id="GO:0005525">
    <property type="term" value="F:GTP binding"/>
    <property type="evidence" value="ECO:0007669"/>
    <property type="project" value="UniProtKB-KW"/>
</dbReference>
<evidence type="ECO:0000313" key="4">
    <source>
        <dbReference type="EMBL" id="EIE84192.1"/>
    </source>
</evidence>